<keyword evidence="2" id="KW-0812">Transmembrane</keyword>
<dbReference type="RefSeq" id="WP_194423903.1">
    <property type="nucleotide sequence ID" value="NZ_BAAAPT010000001.1"/>
</dbReference>
<feature type="compositionally biased region" description="Low complexity" evidence="1">
    <location>
        <begin position="144"/>
        <end position="175"/>
    </location>
</feature>
<protein>
    <recommendedName>
        <fullName evidence="5">LPXTG cell wall anchor domain-containing protein</fullName>
    </recommendedName>
</protein>
<proteinExistence type="predicted"/>
<organism evidence="3 4">
    <name type="scientific">Microbacterium aquimaris</name>
    <dbReference type="NCBI Taxonomy" id="459816"/>
    <lineage>
        <taxon>Bacteria</taxon>
        <taxon>Bacillati</taxon>
        <taxon>Actinomycetota</taxon>
        <taxon>Actinomycetes</taxon>
        <taxon>Micrococcales</taxon>
        <taxon>Microbacteriaceae</taxon>
        <taxon>Microbacterium</taxon>
    </lineage>
</organism>
<gene>
    <name evidence="3" type="ORF">R2Q92_05385</name>
</gene>
<dbReference type="EMBL" id="JAWJYN010000001">
    <property type="protein sequence ID" value="MDZ8161262.1"/>
    <property type="molecule type" value="Genomic_DNA"/>
</dbReference>
<sequence>MRVTRQLSPAGGAKRSGRPWVWGVVGAALVALLSMSAGNAAVAAETGAVAVEIVSEPDAMSIALDIENDTLAPLDVTVAIGDEEAELTATPFGSATTLAAADLPATIVITGAAGTDLRVIATYFDASGATLSAAVATTRLAADGGSTPTTPEPSPTVTLEPTPEPAPATAGGPSGVVADTGGVPAWWLVGAGALALAAGAILTLIVRKRVDA</sequence>
<reference evidence="3 4" key="1">
    <citation type="submission" date="2023-10" db="EMBL/GenBank/DDBJ databases">
        <title>Microbacterium xanthum sp. nov., isolated from seaweed.</title>
        <authorList>
            <person name="Lee S.D."/>
        </authorList>
    </citation>
    <scope>NUCLEOTIDE SEQUENCE [LARGE SCALE GENOMIC DNA]</scope>
    <source>
        <strain evidence="3 4">KCTC 19124</strain>
    </source>
</reference>
<feature type="region of interest" description="Disordered" evidence="1">
    <location>
        <begin position="142"/>
        <end position="175"/>
    </location>
</feature>
<accession>A0ABU5N5S4</accession>
<name>A0ABU5N5S4_9MICO</name>
<evidence type="ECO:0000313" key="4">
    <source>
        <dbReference type="Proteomes" id="UP001291912"/>
    </source>
</evidence>
<evidence type="ECO:0000256" key="2">
    <source>
        <dbReference type="SAM" id="Phobius"/>
    </source>
</evidence>
<keyword evidence="2" id="KW-1133">Transmembrane helix</keyword>
<keyword evidence="2" id="KW-0472">Membrane</keyword>
<evidence type="ECO:0000313" key="3">
    <source>
        <dbReference type="EMBL" id="MDZ8161262.1"/>
    </source>
</evidence>
<keyword evidence="4" id="KW-1185">Reference proteome</keyword>
<evidence type="ECO:0008006" key="5">
    <source>
        <dbReference type="Google" id="ProtNLM"/>
    </source>
</evidence>
<feature type="transmembrane region" description="Helical" evidence="2">
    <location>
        <begin position="185"/>
        <end position="206"/>
    </location>
</feature>
<evidence type="ECO:0000256" key="1">
    <source>
        <dbReference type="SAM" id="MobiDB-lite"/>
    </source>
</evidence>
<dbReference type="Proteomes" id="UP001291912">
    <property type="component" value="Unassembled WGS sequence"/>
</dbReference>
<comment type="caution">
    <text evidence="3">The sequence shown here is derived from an EMBL/GenBank/DDBJ whole genome shotgun (WGS) entry which is preliminary data.</text>
</comment>